<feature type="region of interest" description="Disordered" evidence="1">
    <location>
        <begin position="64"/>
        <end position="115"/>
    </location>
</feature>
<protein>
    <submittedName>
        <fullName evidence="2">Uncharacterized protein</fullName>
    </submittedName>
</protein>
<evidence type="ECO:0000313" key="3">
    <source>
        <dbReference type="Proteomes" id="UP000587070"/>
    </source>
</evidence>
<feature type="compositionally biased region" description="Polar residues" evidence="1">
    <location>
        <begin position="64"/>
        <end position="74"/>
    </location>
</feature>
<accession>A0A840GEX5</accession>
<proteinExistence type="predicted"/>
<dbReference type="AlphaFoldDB" id="A0A840GEX5"/>
<organism evidence="2 3">
    <name type="scientific">Rhodocyclus tenuis</name>
    <name type="common">Rhodospirillum tenue</name>
    <dbReference type="NCBI Taxonomy" id="1066"/>
    <lineage>
        <taxon>Bacteria</taxon>
        <taxon>Pseudomonadati</taxon>
        <taxon>Pseudomonadota</taxon>
        <taxon>Betaproteobacteria</taxon>
        <taxon>Rhodocyclales</taxon>
        <taxon>Rhodocyclaceae</taxon>
        <taxon>Rhodocyclus</taxon>
    </lineage>
</organism>
<dbReference type="EMBL" id="JACIGE010000004">
    <property type="protein sequence ID" value="MBB4247102.1"/>
    <property type="molecule type" value="Genomic_DNA"/>
</dbReference>
<gene>
    <name evidence="2" type="ORF">GGD90_001468</name>
</gene>
<comment type="caution">
    <text evidence="2">The sequence shown here is derived from an EMBL/GenBank/DDBJ whole genome shotgun (WGS) entry which is preliminary data.</text>
</comment>
<reference evidence="2 3" key="1">
    <citation type="submission" date="2020-08" db="EMBL/GenBank/DDBJ databases">
        <title>Genome sequencing of Purple Non-Sulfur Bacteria from various extreme environments.</title>
        <authorList>
            <person name="Mayer M."/>
        </authorList>
    </citation>
    <scope>NUCLEOTIDE SEQUENCE [LARGE SCALE GENOMIC DNA]</scope>
    <source>
        <strain evidence="2 3">2761</strain>
    </source>
</reference>
<dbReference type="Proteomes" id="UP000587070">
    <property type="component" value="Unassembled WGS sequence"/>
</dbReference>
<sequence>MIYQSFPAGAGGNANVAQIVFFGRKGLCALSNTRPAVIRQILRMPGTAGRSAYTRYSPNISSAISGSTIMGKQRQSNKEAKKEPLHNAKEKKAAKQAKKHAGDIIQPLIPHGTAH</sequence>
<evidence type="ECO:0000256" key="1">
    <source>
        <dbReference type="SAM" id="MobiDB-lite"/>
    </source>
</evidence>
<evidence type="ECO:0000313" key="2">
    <source>
        <dbReference type="EMBL" id="MBB4247102.1"/>
    </source>
</evidence>
<name>A0A840GEX5_RHOTE</name>
<feature type="compositionally biased region" description="Basic and acidic residues" evidence="1">
    <location>
        <begin position="76"/>
        <end position="93"/>
    </location>
</feature>
<dbReference type="RefSeq" id="WP_153115609.1">
    <property type="nucleotide sequence ID" value="NZ_JACIGE010000004.1"/>
</dbReference>
<keyword evidence="3" id="KW-1185">Reference proteome</keyword>